<keyword evidence="2" id="KW-1185">Reference proteome</keyword>
<name>A0ACC6SHP7_9BACI</name>
<accession>A0ACC6SHP7</accession>
<organism evidence="1 2">
    <name type="scientific">Robertmurraya yapensis</name>
    <name type="common">ex Hitch et al 2024</name>
    <dbReference type="NCBI Taxonomy" id="3133160"/>
    <lineage>
        <taxon>Bacteria</taxon>
        <taxon>Bacillati</taxon>
        <taxon>Bacillota</taxon>
        <taxon>Bacilli</taxon>
        <taxon>Bacillales</taxon>
        <taxon>Bacillaceae</taxon>
        <taxon>Robertmurraya</taxon>
    </lineage>
</organism>
<reference evidence="1" key="1">
    <citation type="submission" date="2024-03" db="EMBL/GenBank/DDBJ databases">
        <title>Human intestinal bacterial collection.</title>
        <authorList>
            <person name="Pauvert C."/>
            <person name="Hitch T.C.A."/>
            <person name="Clavel T."/>
        </authorList>
    </citation>
    <scope>NUCLEOTIDE SEQUENCE</scope>
    <source>
        <strain evidence="1">CLA-AA-H227</strain>
    </source>
</reference>
<sequence>MSKNGSDKERTFTFFQKYKKDIMTDVLGFEMDNIKLEKPYGKSKIDFFAVDPLRRLEIYIENQITPSDEAHLKKIIHLINGMNEGIIVWVALRFNEAHLILVEQELSRNKHKYIDFYAIEIATDVLEYVSWLDKQFKNHILNNLGIISQVEEPMKLVYKLEQIPKTFVGNAFIGKRIFDFNRIEDLREYTLGKLQEKIPYFPNLHYEKRPSKYGSSIHIGAGKEGVTYILSVRNGRGQAFAELYFDRCQIELFNVFKYHLPSMQSQIHPNIQFKERKIGVYFKPFTELEETIGEIAVILDKMIKYFSPYTYR</sequence>
<proteinExistence type="predicted"/>
<evidence type="ECO:0000313" key="1">
    <source>
        <dbReference type="EMBL" id="MEQ2529579.1"/>
    </source>
</evidence>
<evidence type="ECO:0000313" key="2">
    <source>
        <dbReference type="Proteomes" id="UP001439875"/>
    </source>
</evidence>
<dbReference type="EMBL" id="JBBMEW010000041">
    <property type="protein sequence ID" value="MEQ2529579.1"/>
    <property type="molecule type" value="Genomic_DNA"/>
</dbReference>
<dbReference type="Proteomes" id="UP001439875">
    <property type="component" value="Unassembled WGS sequence"/>
</dbReference>
<gene>
    <name evidence="1" type="ORF">WMO40_23175</name>
</gene>
<protein>
    <submittedName>
        <fullName evidence="1">Uncharacterized protein</fullName>
    </submittedName>
</protein>
<comment type="caution">
    <text evidence="1">The sequence shown here is derived from an EMBL/GenBank/DDBJ whole genome shotgun (WGS) entry which is preliminary data.</text>
</comment>